<dbReference type="Proteomes" id="UP000606194">
    <property type="component" value="Unassembled WGS sequence"/>
</dbReference>
<keyword evidence="2" id="KW-1185">Reference proteome</keyword>
<evidence type="ECO:0000313" key="1">
    <source>
        <dbReference type="EMBL" id="GGS24656.1"/>
    </source>
</evidence>
<gene>
    <name evidence="1" type="ORF">GCM10010269_74180</name>
</gene>
<sequence length="109" mass="11732">MSTAMFLAWSSPAGPEAEDEFNDWYVNTHVPQVREAVPAVTAVRRYAVLGAGEESGPRRYLCCYELSDADAASAAQALAAAFDNGRFDMSPAMDTTTAPPDLQFLVPVD</sequence>
<dbReference type="SUPFAM" id="SSF54909">
    <property type="entry name" value="Dimeric alpha+beta barrel"/>
    <property type="match status" value="1"/>
</dbReference>
<reference evidence="1" key="1">
    <citation type="journal article" date="2014" name="Int. J. Syst. Evol. Microbiol.">
        <title>Complete genome sequence of Corynebacterium casei LMG S-19264T (=DSM 44701T), isolated from a smear-ripened cheese.</title>
        <authorList>
            <consortium name="US DOE Joint Genome Institute (JGI-PGF)"/>
            <person name="Walter F."/>
            <person name="Albersmeier A."/>
            <person name="Kalinowski J."/>
            <person name="Ruckert C."/>
        </authorList>
    </citation>
    <scope>NUCLEOTIDE SEQUENCE</scope>
    <source>
        <strain evidence="1">JCM 4386</strain>
    </source>
</reference>
<dbReference type="Gene3D" id="3.30.70.100">
    <property type="match status" value="1"/>
</dbReference>
<dbReference type="InterPro" id="IPR011008">
    <property type="entry name" value="Dimeric_a/b-barrel"/>
</dbReference>
<dbReference type="EMBL" id="BMTL01000045">
    <property type="protein sequence ID" value="GGS24656.1"/>
    <property type="molecule type" value="Genomic_DNA"/>
</dbReference>
<name>A0A918GBB3_9ACTN</name>
<accession>A0A918GBB3</accession>
<evidence type="ECO:0000313" key="2">
    <source>
        <dbReference type="Proteomes" id="UP000606194"/>
    </source>
</evidence>
<dbReference type="AlphaFoldDB" id="A0A918GBB3"/>
<proteinExistence type="predicted"/>
<dbReference type="RefSeq" id="WP_053744045.1">
    <property type="nucleotide sequence ID" value="NZ_BMTL01000045.1"/>
</dbReference>
<organism evidence="1 2">
    <name type="scientific">Streptomyces humidus</name>
    <dbReference type="NCBI Taxonomy" id="52259"/>
    <lineage>
        <taxon>Bacteria</taxon>
        <taxon>Bacillati</taxon>
        <taxon>Actinomycetota</taxon>
        <taxon>Actinomycetes</taxon>
        <taxon>Kitasatosporales</taxon>
        <taxon>Streptomycetaceae</taxon>
        <taxon>Streptomyces</taxon>
    </lineage>
</organism>
<evidence type="ECO:0008006" key="3">
    <source>
        <dbReference type="Google" id="ProtNLM"/>
    </source>
</evidence>
<reference evidence="1" key="2">
    <citation type="submission" date="2020-09" db="EMBL/GenBank/DDBJ databases">
        <authorList>
            <person name="Sun Q."/>
            <person name="Ohkuma M."/>
        </authorList>
    </citation>
    <scope>NUCLEOTIDE SEQUENCE</scope>
    <source>
        <strain evidence="1">JCM 4386</strain>
    </source>
</reference>
<protein>
    <recommendedName>
        <fullName evidence="3">EthD family reductase</fullName>
    </recommendedName>
</protein>
<comment type="caution">
    <text evidence="1">The sequence shown here is derived from an EMBL/GenBank/DDBJ whole genome shotgun (WGS) entry which is preliminary data.</text>
</comment>